<dbReference type="Proteomes" id="UP000186922">
    <property type="component" value="Unassembled WGS sequence"/>
</dbReference>
<evidence type="ECO:0000256" key="4">
    <source>
        <dbReference type="ARBA" id="ARBA00022989"/>
    </source>
</evidence>
<evidence type="ECO:0000256" key="1">
    <source>
        <dbReference type="ARBA" id="ARBA00004141"/>
    </source>
</evidence>
<proteinExistence type="inferred from homology"/>
<feature type="transmembrane region" description="Helical" evidence="6">
    <location>
        <begin position="229"/>
        <end position="249"/>
    </location>
</feature>
<evidence type="ECO:0000313" key="7">
    <source>
        <dbReference type="EMBL" id="GAU92873.1"/>
    </source>
</evidence>
<organism evidence="7 8">
    <name type="scientific">Ramazzottius varieornatus</name>
    <name type="common">Water bear</name>
    <name type="synonym">Tardigrade</name>
    <dbReference type="NCBI Taxonomy" id="947166"/>
    <lineage>
        <taxon>Eukaryota</taxon>
        <taxon>Metazoa</taxon>
        <taxon>Ecdysozoa</taxon>
        <taxon>Tardigrada</taxon>
        <taxon>Eutardigrada</taxon>
        <taxon>Parachela</taxon>
        <taxon>Hypsibioidea</taxon>
        <taxon>Ramazzottiidae</taxon>
        <taxon>Ramazzottius</taxon>
    </lineage>
</organism>
<comment type="subcellular location">
    <subcellularLocation>
        <location evidence="1">Membrane</location>
        <topology evidence="1">Multi-pass membrane protein</topology>
    </subcellularLocation>
</comment>
<name>A0A1D1V2C3_RAMVA</name>
<keyword evidence="5 6" id="KW-0472">Membrane</keyword>
<accession>A0A1D1V2C3</accession>
<keyword evidence="8" id="KW-1185">Reference proteome</keyword>
<dbReference type="PANTHER" id="PTHR31548:SF1">
    <property type="entry name" value="LD47387P"/>
    <property type="match status" value="1"/>
</dbReference>
<dbReference type="OrthoDB" id="6432214at2759"/>
<feature type="transmembrane region" description="Helical" evidence="6">
    <location>
        <begin position="177"/>
        <end position="200"/>
    </location>
</feature>
<dbReference type="AlphaFoldDB" id="A0A1D1V2C3"/>
<gene>
    <name evidence="7" type="primary">RvY_04897-1</name>
    <name evidence="7" type="synonym">RvY_04897.1</name>
    <name evidence="7" type="ORF">RvY_04897</name>
</gene>
<dbReference type="InterPro" id="IPR026748">
    <property type="entry name" value="Clarin"/>
</dbReference>
<dbReference type="GO" id="GO:0016020">
    <property type="term" value="C:membrane"/>
    <property type="evidence" value="ECO:0007669"/>
    <property type="project" value="UniProtKB-SubCell"/>
</dbReference>
<dbReference type="Pfam" id="PF25807">
    <property type="entry name" value="Clarin-2"/>
    <property type="match status" value="1"/>
</dbReference>
<feature type="transmembrane region" description="Helical" evidence="6">
    <location>
        <begin position="135"/>
        <end position="165"/>
    </location>
</feature>
<reference evidence="7 8" key="1">
    <citation type="journal article" date="2016" name="Nat. Commun.">
        <title>Extremotolerant tardigrade genome and improved radiotolerance of human cultured cells by tardigrade-unique protein.</title>
        <authorList>
            <person name="Hashimoto T."/>
            <person name="Horikawa D.D."/>
            <person name="Saito Y."/>
            <person name="Kuwahara H."/>
            <person name="Kozuka-Hata H."/>
            <person name="Shin-I T."/>
            <person name="Minakuchi Y."/>
            <person name="Ohishi K."/>
            <person name="Motoyama A."/>
            <person name="Aizu T."/>
            <person name="Enomoto A."/>
            <person name="Kondo K."/>
            <person name="Tanaka S."/>
            <person name="Hara Y."/>
            <person name="Koshikawa S."/>
            <person name="Sagara H."/>
            <person name="Miura T."/>
            <person name="Yokobori S."/>
            <person name="Miyagawa K."/>
            <person name="Suzuki Y."/>
            <person name="Kubo T."/>
            <person name="Oyama M."/>
            <person name="Kohara Y."/>
            <person name="Fujiyama A."/>
            <person name="Arakawa K."/>
            <person name="Katayama T."/>
            <person name="Toyoda A."/>
            <person name="Kunieda T."/>
        </authorList>
    </citation>
    <scope>NUCLEOTIDE SEQUENCE [LARGE SCALE GENOMIC DNA]</scope>
    <source>
        <strain evidence="7 8">YOKOZUNA-1</strain>
    </source>
</reference>
<dbReference type="EMBL" id="BDGG01000002">
    <property type="protein sequence ID" value="GAU92873.1"/>
    <property type="molecule type" value="Genomic_DNA"/>
</dbReference>
<evidence type="ECO:0000256" key="6">
    <source>
        <dbReference type="SAM" id="Phobius"/>
    </source>
</evidence>
<keyword evidence="3 6" id="KW-0812">Transmembrane</keyword>
<evidence type="ECO:0000256" key="5">
    <source>
        <dbReference type="ARBA" id="ARBA00023136"/>
    </source>
</evidence>
<evidence type="ECO:0000256" key="2">
    <source>
        <dbReference type="ARBA" id="ARBA00005787"/>
    </source>
</evidence>
<evidence type="ECO:0000313" key="8">
    <source>
        <dbReference type="Proteomes" id="UP000186922"/>
    </source>
</evidence>
<dbReference type="GO" id="GO:0007605">
    <property type="term" value="P:sensory perception of sound"/>
    <property type="evidence" value="ECO:0007669"/>
    <property type="project" value="UniProtKB-ARBA"/>
</dbReference>
<comment type="similarity">
    <text evidence="2">Belongs to the clarin family.</text>
</comment>
<dbReference type="PANTHER" id="PTHR31548">
    <property type="entry name" value="CLARIN"/>
    <property type="match status" value="1"/>
</dbReference>
<evidence type="ECO:0000256" key="3">
    <source>
        <dbReference type="ARBA" id="ARBA00022692"/>
    </source>
</evidence>
<protein>
    <submittedName>
        <fullName evidence="7">Uncharacterized protein</fullName>
    </submittedName>
</protein>
<comment type="caution">
    <text evidence="7">The sequence shown here is derived from an EMBL/GenBank/DDBJ whole genome shotgun (WGS) entry which is preliminary data.</text>
</comment>
<keyword evidence="4 6" id="KW-1133">Transmembrane helix</keyword>
<dbReference type="STRING" id="947166.A0A1D1V2C3"/>
<sequence>MERQERRSRIILFFAFLITLVCLGLIGGAFGSDFWVTSGVVQNSLDNRASDTGYAHHGLFKGEASWKSLLVKMDNNIAINCTAATRICRYDAINKDGRPTIVIPTNEEDWNLQDFCSSAMPSATGIFAKPAEINFWAWIAIVVFLSLALLFALVAAVFTMINVLYVPISDIAGIRGIYVWNVAAGVCTLVALLIWVGLYYTRFVYNVLPPWNRFRYSLTTCGLASHGPAVWMLVAAIVLFLLNILLIRLRRRSRITIRRSSVHVRNYNGKGHSETLY</sequence>